<feature type="region of interest" description="Disordered" evidence="1">
    <location>
        <begin position="1"/>
        <end position="32"/>
    </location>
</feature>
<evidence type="ECO:0000313" key="3">
    <source>
        <dbReference type="Proteomes" id="UP000789759"/>
    </source>
</evidence>
<accession>A0A9N9A5G4</accession>
<name>A0A9N9A5G4_9GLOM</name>
<organism evidence="2 3">
    <name type="scientific">Cetraspora pellucida</name>
    <dbReference type="NCBI Taxonomy" id="1433469"/>
    <lineage>
        <taxon>Eukaryota</taxon>
        <taxon>Fungi</taxon>
        <taxon>Fungi incertae sedis</taxon>
        <taxon>Mucoromycota</taxon>
        <taxon>Glomeromycotina</taxon>
        <taxon>Glomeromycetes</taxon>
        <taxon>Diversisporales</taxon>
        <taxon>Gigasporaceae</taxon>
        <taxon>Cetraspora</taxon>
    </lineage>
</organism>
<evidence type="ECO:0000256" key="1">
    <source>
        <dbReference type="SAM" id="MobiDB-lite"/>
    </source>
</evidence>
<sequence length="213" mass="24949">MQSNDNEKNNSNMQSNNNKKNKLKAPLNDNEKKNRRMLQKLLYTIEQLPDDQLKATIHLLDTMRYFKEPNEGKLLSPYLQDKALNFISSSLYKVSQDSSLLIQNNKELQKTISRLEYMNAKKNHKINHLVGKLLQYKHKHKQYISKVYASARRLLLVDSQSLKIGILALLKKNKRQYTSQFISMATQVSQKVFNDDNECKKRANKLFKNLFGQ</sequence>
<protein>
    <submittedName>
        <fullName evidence="2">8037_t:CDS:1</fullName>
    </submittedName>
</protein>
<keyword evidence="3" id="KW-1185">Reference proteome</keyword>
<reference evidence="2" key="1">
    <citation type="submission" date="2021-06" db="EMBL/GenBank/DDBJ databases">
        <authorList>
            <person name="Kallberg Y."/>
            <person name="Tangrot J."/>
            <person name="Rosling A."/>
        </authorList>
    </citation>
    <scope>NUCLEOTIDE SEQUENCE</scope>
    <source>
        <strain evidence="2">FL966</strain>
    </source>
</reference>
<comment type="caution">
    <text evidence="2">The sequence shown here is derived from an EMBL/GenBank/DDBJ whole genome shotgun (WGS) entry which is preliminary data.</text>
</comment>
<dbReference type="AlphaFoldDB" id="A0A9N9A5G4"/>
<dbReference type="Proteomes" id="UP000789759">
    <property type="component" value="Unassembled WGS sequence"/>
</dbReference>
<evidence type="ECO:0000313" key="2">
    <source>
        <dbReference type="EMBL" id="CAG8520366.1"/>
    </source>
</evidence>
<feature type="compositionally biased region" description="Low complexity" evidence="1">
    <location>
        <begin position="9"/>
        <end position="28"/>
    </location>
</feature>
<gene>
    <name evidence="2" type="ORF">CPELLU_LOCUS3356</name>
</gene>
<dbReference type="EMBL" id="CAJVQA010001616">
    <property type="protein sequence ID" value="CAG8520366.1"/>
    <property type="molecule type" value="Genomic_DNA"/>
</dbReference>
<proteinExistence type="predicted"/>
<dbReference type="OrthoDB" id="2445505at2759"/>